<name>A0ABQ4SJJ8_9HYPH</name>
<comment type="caution">
    <text evidence="1">The sequence shown here is derived from an EMBL/GenBank/DDBJ whole genome shotgun (WGS) entry which is preliminary data.</text>
</comment>
<evidence type="ECO:0000313" key="2">
    <source>
        <dbReference type="Proteomes" id="UP001055153"/>
    </source>
</evidence>
<dbReference type="Proteomes" id="UP001055153">
    <property type="component" value="Unassembled WGS sequence"/>
</dbReference>
<gene>
    <name evidence="1" type="ORF">GMJLKIPL_4455</name>
</gene>
<keyword evidence="2" id="KW-1185">Reference proteome</keyword>
<evidence type="ECO:0000313" key="1">
    <source>
        <dbReference type="EMBL" id="GJE02506.1"/>
    </source>
</evidence>
<reference evidence="1" key="1">
    <citation type="journal article" date="2021" name="Front. Microbiol.">
        <title>Comprehensive Comparative Genomics and Phenotyping of Methylobacterium Species.</title>
        <authorList>
            <person name="Alessa O."/>
            <person name="Ogura Y."/>
            <person name="Fujitani Y."/>
            <person name="Takami H."/>
            <person name="Hayashi T."/>
            <person name="Sahin N."/>
            <person name="Tani A."/>
        </authorList>
    </citation>
    <scope>NUCLEOTIDE SEQUENCE</scope>
    <source>
        <strain evidence="1">DSM 17168</strain>
    </source>
</reference>
<accession>A0ABQ4SJJ8</accession>
<dbReference type="EMBL" id="BPQQ01000057">
    <property type="protein sequence ID" value="GJE02506.1"/>
    <property type="molecule type" value="Genomic_DNA"/>
</dbReference>
<organism evidence="1 2">
    <name type="scientific">Methylobacterium isbiliense</name>
    <dbReference type="NCBI Taxonomy" id="315478"/>
    <lineage>
        <taxon>Bacteria</taxon>
        <taxon>Pseudomonadati</taxon>
        <taxon>Pseudomonadota</taxon>
        <taxon>Alphaproteobacteria</taxon>
        <taxon>Hyphomicrobiales</taxon>
        <taxon>Methylobacteriaceae</taxon>
        <taxon>Methylobacterium</taxon>
    </lineage>
</organism>
<proteinExistence type="predicted"/>
<sequence length="84" mass="8581">MPAMDHTGMDMAGMDMDDMPCCPPEKAAKPDCAKAGCPLMVLCLASIASLLPAAVSVPAPTAMRAAPAWALCGVLRQRARAPAA</sequence>
<reference evidence="1" key="2">
    <citation type="submission" date="2021-08" db="EMBL/GenBank/DDBJ databases">
        <authorList>
            <person name="Tani A."/>
            <person name="Ola A."/>
            <person name="Ogura Y."/>
            <person name="Katsura K."/>
            <person name="Hayashi T."/>
        </authorList>
    </citation>
    <scope>NUCLEOTIDE SEQUENCE</scope>
    <source>
        <strain evidence="1">DSM 17168</strain>
    </source>
</reference>
<protein>
    <submittedName>
        <fullName evidence="1">Uncharacterized protein</fullName>
    </submittedName>
</protein>